<dbReference type="RefSeq" id="WP_239407391.1">
    <property type="nucleotide sequence ID" value="NZ_CAHPRV010000015.1"/>
</dbReference>
<name>A0A9N8GVY6_PRORE</name>
<evidence type="ECO:0000313" key="2">
    <source>
        <dbReference type="Proteomes" id="UP000834611"/>
    </source>
</evidence>
<reference evidence="1" key="1">
    <citation type="submission" date="2020-05" db="EMBL/GenBank/DDBJ databases">
        <authorList>
            <person name="Delgado-Blas J."/>
        </authorList>
    </citation>
    <scope>NUCLEOTIDE SEQUENCE</scope>
    <source>
        <strain evidence="1">BB1453</strain>
    </source>
</reference>
<proteinExistence type="predicted"/>
<evidence type="ECO:0000313" key="1">
    <source>
        <dbReference type="EMBL" id="CAB5674546.1"/>
    </source>
</evidence>
<dbReference type="EMBL" id="CAHPSF010000002">
    <property type="protein sequence ID" value="CAB5674546.1"/>
    <property type="molecule type" value="Genomic_DNA"/>
</dbReference>
<protein>
    <submittedName>
        <fullName evidence="1">Uncharacterized protein</fullName>
    </submittedName>
</protein>
<sequence>MKRGGCNILNDRSHDVVFKKDSIIFGVECKRPSNNSKLISHIEYAFNRQLNKLPNRKEQGIIFIDLGRILYKKFSEHLLNSGNSLPFSDPELLEQFRNDTDTKYKNLIQTKTPNIAHGVLMIVIHYSFPVVFQREQGTACLMFNHYCLMSSSDSPHLESISSGLRDSVGEGIRI</sequence>
<dbReference type="AlphaFoldDB" id="A0A9N8GVY6"/>
<comment type="caution">
    <text evidence="1">The sequence shown here is derived from an EMBL/GenBank/DDBJ whole genome shotgun (WGS) entry which is preliminary data.</text>
</comment>
<gene>
    <name evidence="1" type="ORF">GHA_00940</name>
</gene>
<organism evidence="1 2">
    <name type="scientific">Providencia rettgeri</name>
    <dbReference type="NCBI Taxonomy" id="587"/>
    <lineage>
        <taxon>Bacteria</taxon>
        <taxon>Pseudomonadati</taxon>
        <taxon>Pseudomonadota</taxon>
        <taxon>Gammaproteobacteria</taxon>
        <taxon>Enterobacterales</taxon>
        <taxon>Morganellaceae</taxon>
        <taxon>Providencia</taxon>
    </lineage>
</organism>
<dbReference type="Proteomes" id="UP000834611">
    <property type="component" value="Unassembled WGS sequence"/>
</dbReference>
<accession>A0A9N8GVY6</accession>